<reference evidence="10" key="2">
    <citation type="submission" date="2025-09" db="UniProtKB">
        <authorList>
            <consortium name="Ensembl"/>
        </authorList>
    </citation>
    <scope>IDENTIFICATION</scope>
</reference>
<keyword evidence="11" id="KW-1185">Reference proteome</keyword>
<dbReference type="PANTHER" id="PTHR24058">
    <property type="entry name" value="DUAL SPECIFICITY PROTEIN KINASE"/>
    <property type="match status" value="1"/>
</dbReference>
<dbReference type="InterPro" id="IPR008271">
    <property type="entry name" value="Ser/Thr_kinase_AS"/>
</dbReference>
<dbReference type="GeneTree" id="ENSGT00940000164472"/>
<dbReference type="AlphaFoldDB" id="A0A3B3B4A4"/>
<sequence length="456" mass="51962">MKAVGINADSWENIAANRSAWRSKSRGREADGQPPGAPALHHTRHPSPLRPLREGLPLAHWSLQSQTTLLQPGSQSGLGHYTNVREGFILLGKKGVYKVEKFLGEGSFGRVAKCKKLGTDKVVAIKIVSGSAQTEINLLKELSKIDGDKHNLVKMVDCFRYKSYTCIAMELLDQSLYDFMRERYNQPLTVEEIKTIAWQMIVALKGLESINLVHCDIKLDNIMLVDQVSEPFRVKLIDFGVSDKITNMRTGCLMQNMVYRAPEVHLGLPLDQRVDMWSLGYVLCVLYTGTFIHGWDSEYDIIRAMVNMFDFWSFDQLIPDHLEAAKKREVEQFVDLLKRMLMMDPSKRISPSEALRHPFFTLGRMQPTAGSNNTKPAAVEVHQQHEATQATNVPQRPAAVLQESHKPEKKPGRIQQQRDAIKNHQGARRKRNPATQQNRDFGQRLQTEAEIRRRRF</sequence>
<feature type="domain" description="Protein kinase" evidence="9">
    <location>
        <begin position="97"/>
        <end position="360"/>
    </location>
</feature>
<evidence type="ECO:0000256" key="8">
    <source>
        <dbReference type="SAM" id="MobiDB-lite"/>
    </source>
</evidence>
<dbReference type="PROSITE" id="PS50011">
    <property type="entry name" value="PROTEIN_KINASE_DOM"/>
    <property type="match status" value="1"/>
</dbReference>
<proteinExistence type="inferred from homology"/>
<dbReference type="PROSITE" id="PS00107">
    <property type="entry name" value="PROTEIN_KINASE_ATP"/>
    <property type="match status" value="1"/>
</dbReference>
<dbReference type="Pfam" id="PF00069">
    <property type="entry name" value="Pkinase"/>
    <property type="match status" value="1"/>
</dbReference>
<evidence type="ECO:0000256" key="1">
    <source>
        <dbReference type="ARBA" id="ARBA00022527"/>
    </source>
</evidence>
<evidence type="ECO:0000313" key="10">
    <source>
        <dbReference type="Ensembl" id="ENSOMEP00000000415.1"/>
    </source>
</evidence>
<evidence type="ECO:0000313" key="11">
    <source>
        <dbReference type="Proteomes" id="UP000261560"/>
    </source>
</evidence>
<dbReference type="PANTHER" id="PTHR24058:SF53">
    <property type="entry name" value="HOMEODOMAIN-INTERACTING PROTEIN KINASE 2"/>
    <property type="match status" value="1"/>
</dbReference>
<accession>A0A3B3B4A4</accession>
<feature type="region of interest" description="Disordered" evidence="8">
    <location>
        <begin position="400"/>
        <end position="456"/>
    </location>
</feature>
<dbReference type="InterPro" id="IPR011009">
    <property type="entry name" value="Kinase-like_dom_sf"/>
</dbReference>
<dbReference type="GO" id="GO:0045944">
    <property type="term" value="P:positive regulation of transcription by RNA polymerase II"/>
    <property type="evidence" value="ECO:0007669"/>
    <property type="project" value="TreeGrafter"/>
</dbReference>
<dbReference type="PROSITE" id="PS00108">
    <property type="entry name" value="PROTEIN_KINASE_ST"/>
    <property type="match status" value="1"/>
</dbReference>
<dbReference type="GO" id="GO:0005524">
    <property type="term" value="F:ATP binding"/>
    <property type="evidence" value="ECO:0007669"/>
    <property type="project" value="UniProtKB-UniRule"/>
</dbReference>
<dbReference type="STRING" id="30732.ENSOMEP00000000415"/>
<comment type="similarity">
    <text evidence="7">Belongs to the protein kinase superfamily.</text>
</comment>
<evidence type="ECO:0000256" key="6">
    <source>
        <dbReference type="PROSITE-ProRule" id="PRU10141"/>
    </source>
</evidence>
<dbReference type="InterPro" id="IPR000719">
    <property type="entry name" value="Prot_kinase_dom"/>
</dbReference>
<evidence type="ECO:0000256" key="5">
    <source>
        <dbReference type="ARBA" id="ARBA00022840"/>
    </source>
</evidence>
<dbReference type="InterPro" id="IPR017441">
    <property type="entry name" value="Protein_kinase_ATP_BS"/>
</dbReference>
<feature type="binding site" evidence="6">
    <location>
        <position position="126"/>
    </location>
    <ligand>
        <name>ATP</name>
        <dbReference type="ChEBI" id="CHEBI:30616"/>
    </ligand>
</feature>
<evidence type="ECO:0000256" key="4">
    <source>
        <dbReference type="ARBA" id="ARBA00022777"/>
    </source>
</evidence>
<dbReference type="Ensembl" id="ENSOMET00000015872.1">
    <property type="protein sequence ID" value="ENSOMEP00000000415.1"/>
    <property type="gene ID" value="ENSOMEG00000001344.1"/>
</dbReference>
<dbReference type="GO" id="GO:0003714">
    <property type="term" value="F:transcription corepressor activity"/>
    <property type="evidence" value="ECO:0007669"/>
    <property type="project" value="TreeGrafter"/>
</dbReference>
<dbReference type="InterPro" id="IPR050494">
    <property type="entry name" value="Ser_Thr_dual-spec_kinase"/>
</dbReference>
<dbReference type="Proteomes" id="UP000261560">
    <property type="component" value="Unplaced"/>
</dbReference>
<dbReference type="GO" id="GO:0007224">
    <property type="term" value="P:smoothened signaling pathway"/>
    <property type="evidence" value="ECO:0007669"/>
    <property type="project" value="TreeGrafter"/>
</dbReference>
<dbReference type="SUPFAM" id="SSF56112">
    <property type="entry name" value="Protein kinase-like (PK-like)"/>
    <property type="match status" value="1"/>
</dbReference>
<evidence type="ECO:0000256" key="2">
    <source>
        <dbReference type="ARBA" id="ARBA00022679"/>
    </source>
</evidence>
<evidence type="ECO:0000256" key="3">
    <source>
        <dbReference type="ARBA" id="ARBA00022741"/>
    </source>
</evidence>
<protein>
    <recommendedName>
        <fullName evidence="9">Protein kinase domain-containing protein</fullName>
    </recommendedName>
</protein>
<dbReference type="GO" id="GO:0046332">
    <property type="term" value="F:SMAD binding"/>
    <property type="evidence" value="ECO:0007669"/>
    <property type="project" value="TreeGrafter"/>
</dbReference>
<feature type="region of interest" description="Disordered" evidence="8">
    <location>
        <begin position="19"/>
        <end position="50"/>
    </location>
</feature>
<evidence type="ECO:0000256" key="7">
    <source>
        <dbReference type="RuleBase" id="RU000304"/>
    </source>
</evidence>
<dbReference type="SMART" id="SM00220">
    <property type="entry name" value="S_TKc"/>
    <property type="match status" value="1"/>
</dbReference>
<name>A0A3B3B4A4_ORYME</name>
<keyword evidence="2" id="KW-0808">Transferase</keyword>
<reference evidence="10" key="1">
    <citation type="submission" date="2025-08" db="UniProtKB">
        <authorList>
            <consortium name="Ensembl"/>
        </authorList>
    </citation>
    <scope>IDENTIFICATION</scope>
</reference>
<dbReference type="GO" id="GO:0005737">
    <property type="term" value="C:cytoplasm"/>
    <property type="evidence" value="ECO:0007669"/>
    <property type="project" value="TreeGrafter"/>
</dbReference>
<dbReference type="GO" id="GO:0004713">
    <property type="term" value="F:protein tyrosine kinase activity"/>
    <property type="evidence" value="ECO:0007669"/>
    <property type="project" value="TreeGrafter"/>
</dbReference>
<keyword evidence="5 6" id="KW-0067">ATP-binding</keyword>
<organism evidence="10 11">
    <name type="scientific">Oryzias melastigma</name>
    <name type="common">Marine medaka</name>
    <dbReference type="NCBI Taxonomy" id="30732"/>
    <lineage>
        <taxon>Eukaryota</taxon>
        <taxon>Metazoa</taxon>
        <taxon>Chordata</taxon>
        <taxon>Craniata</taxon>
        <taxon>Vertebrata</taxon>
        <taxon>Euteleostomi</taxon>
        <taxon>Actinopterygii</taxon>
        <taxon>Neopterygii</taxon>
        <taxon>Teleostei</taxon>
        <taxon>Neoteleostei</taxon>
        <taxon>Acanthomorphata</taxon>
        <taxon>Ovalentaria</taxon>
        <taxon>Atherinomorphae</taxon>
        <taxon>Beloniformes</taxon>
        <taxon>Adrianichthyidae</taxon>
        <taxon>Oryziinae</taxon>
        <taxon>Oryzias</taxon>
    </lineage>
</organism>
<feature type="compositionally biased region" description="Basic and acidic residues" evidence="8">
    <location>
        <begin position="447"/>
        <end position="456"/>
    </location>
</feature>
<dbReference type="PaxDb" id="30732-ENSOMEP00000000415"/>
<dbReference type="GO" id="GO:0003713">
    <property type="term" value="F:transcription coactivator activity"/>
    <property type="evidence" value="ECO:0007669"/>
    <property type="project" value="TreeGrafter"/>
</dbReference>
<feature type="compositionally biased region" description="Polar residues" evidence="8">
    <location>
        <begin position="433"/>
        <end position="446"/>
    </location>
</feature>
<keyword evidence="3 6" id="KW-0547">Nucleotide-binding</keyword>
<keyword evidence="1 7" id="KW-0723">Serine/threonine-protein kinase</keyword>
<dbReference type="GO" id="GO:0004674">
    <property type="term" value="F:protein serine/threonine kinase activity"/>
    <property type="evidence" value="ECO:0007669"/>
    <property type="project" value="UniProtKB-KW"/>
</dbReference>
<dbReference type="GO" id="GO:0042771">
    <property type="term" value="P:intrinsic apoptotic signaling pathway in response to DNA damage by p53 class mediator"/>
    <property type="evidence" value="ECO:0007669"/>
    <property type="project" value="TreeGrafter"/>
</dbReference>
<dbReference type="GO" id="GO:0016605">
    <property type="term" value="C:PML body"/>
    <property type="evidence" value="ECO:0007669"/>
    <property type="project" value="TreeGrafter"/>
</dbReference>
<dbReference type="Gene3D" id="1.10.510.10">
    <property type="entry name" value="Transferase(Phosphotransferase) domain 1"/>
    <property type="match status" value="1"/>
</dbReference>
<keyword evidence="4" id="KW-0418">Kinase</keyword>
<dbReference type="Gene3D" id="3.30.200.20">
    <property type="entry name" value="Phosphorylase Kinase, domain 1"/>
    <property type="match status" value="1"/>
</dbReference>
<evidence type="ECO:0000259" key="9">
    <source>
        <dbReference type="PROSITE" id="PS50011"/>
    </source>
</evidence>